<evidence type="ECO:0000313" key="1">
    <source>
        <dbReference type="EMBL" id="MCX7571363.1"/>
    </source>
</evidence>
<organism evidence="1 2">
    <name type="scientific">Tumebacillus lacus</name>
    <dbReference type="NCBI Taxonomy" id="2995335"/>
    <lineage>
        <taxon>Bacteria</taxon>
        <taxon>Bacillati</taxon>
        <taxon>Bacillota</taxon>
        <taxon>Bacilli</taxon>
        <taxon>Bacillales</taxon>
        <taxon>Alicyclobacillaceae</taxon>
        <taxon>Tumebacillus</taxon>
    </lineage>
</organism>
<comment type="caution">
    <text evidence="1">The sequence shown here is derived from an EMBL/GenBank/DDBJ whole genome shotgun (WGS) entry which is preliminary data.</text>
</comment>
<proteinExistence type="predicted"/>
<dbReference type="Proteomes" id="UP001208017">
    <property type="component" value="Unassembled WGS sequence"/>
</dbReference>
<reference evidence="1 2" key="1">
    <citation type="submission" date="2022-11" db="EMBL/GenBank/DDBJ databases">
        <title>Study of microbial diversity in lake waters.</title>
        <authorList>
            <person name="Zhang J."/>
        </authorList>
    </citation>
    <scope>NUCLEOTIDE SEQUENCE [LARGE SCALE GENOMIC DNA]</scope>
    <source>
        <strain evidence="1 2">DT12</strain>
    </source>
</reference>
<keyword evidence="2" id="KW-1185">Reference proteome</keyword>
<name>A0ABT3X390_9BACL</name>
<protein>
    <submittedName>
        <fullName evidence="1">Uncharacterized protein</fullName>
    </submittedName>
</protein>
<evidence type="ECO:0000313" key="2">
    <source>
        <dbReference type="Proteomes" id="UP001208017"/>
    </source>
</evidence>
<accession>A0ABT3X390</accession>
<gene>
    <name evidence="1" type="ORF">OS242_15545</name>
</gene>
<dbReference type="EMBL" id="JAPMLT010000010">
    <property type="protein sequence ID" value="MCX7571363.1"/>
    <property type="molecule type" value="Genomic_DNA"/>
</dbReference>
<dbReference type="RefSeq" id="WP_267152611.1">
    <property type="nucleotide sequence ID" value="NZ_JAPMLT010000010.1"/>
</dbReference>
<sequence>MSIIYHSFRIGELYDAVGSNDRSLLEKLRLRQKHRDPELWTVTQAILCDGLLYHEIFSEDLYNDAINQIVMVLPSYQRFMEDKDYQIDYHDALLRLPRKSLLRHYWNYVTHGRYLFDHPIHPLTRHRYGYLKNEELPEFLSLVEREGEKLPWYFFQQSIDAIKQSQEIGDDLFVSIFIKGRRYKMIRVRDNREP</sequence>